<feature type="non-terminal residue" evidence="2">
    <location>
        <position position="68"/>
    </location>
</feature>
<dbReference type="AlphaFoldDB" id="A0A0B6YJ52"/>
<dbReference type="EMBL" id="HACG01008665">
    <property type="protein sequence ID" value="CEK55530.1"/>
    <property type="molecule type" value="Transcribed_RNA"/>
</dbReference>
<protein>
    <submittedName>
        <fullName evidence="2">Uncharacterized protein</fullName>
    </submittedName>
</protein>
<organism evidence="2">
    <name type="scientific">Arion vulgaris</name>
    <dbReference type="NCBI Taxonomy" id="1028688"/>
    <lineage>
        <taxon>Eukaryota</taxon>
        <taxon>Metazoa</taxon>
        <taxon>Spiralia</taxon>
        <taxon>Lophotrochozoa</taxon>
        <taxon>Mollusca</taxon>
        <taxon>Gastropoda</taxon>
        <taxon>Heterobranchia</taxon>
        <taxon>Euthyneura</taxon>
        <taxon>Panpulmonata</taxon>
        <taxon>Eupulmonata</taxon>
        <taxon>Stylommatophora</taxon>
        <taxon>Helicina</taxon>
        <taxon>Arionoidea</taxon>
        <taxon>Arionidae</taxon>
        <taxon>Arion</taxon>
    </lineage>
</organism>
<proteinExistence type="predicted"/>
<name>A0A0B6YJ52_9EUPU</name>
<feature type="region of interest" description="Disordered" evidence="1">
    <location>
        <begin position="1"/>
        <end position="27"/>
    </location>
</feature>
<evidence type="ECO:0000256" key="1">
    <source>
        <dbReference type="SAM" id="MobiDB-lite"/>
    </source>
</evidence>
<feature type="non-terminal residue" evidence="2">
    <location>
        <position position="1"/>
    </location>
</feature>
<sequence length="68" mass="7006">LSIELNSPTNSGSESASPLSSPAACDDGNTQLTLIERSADLQIKSDSVLGLDDTCDDDGDNASFDMNA</sequence>
<evidence type="ECO:0000313" key="2">
    <source>
        <dbReference type="EMBL" id="CEK55530.1"/>
    </source>
</evidence>
<reference evidence="2" key="1">
    <citation type="submission" date="2014-12" db="EMBL/GenBank/DDBJ databases">
        <title>Insight into the proteome of Arion vulgaris.</title>
        <authorList>
            <person name="Aradska J."/>
            <person name="Bulat T."/>
            <person name="Smidak R."/>
            <person name="Sarate P."/>
            <person name="Gangsoo J."/>
            <person name="Sialana F."/>
            <person name="Bilban M."/>
            <person name="Lubec G."/>
        </authorList>
    </citation>
    <scope>NUCLEOTIDE SEQUENCE</scope>
    <source>
        <tissue evidence="2">Skin</tissue>
    </source>
</reference>
<feature type="compositionally biased region" description="Polar residues" evidence="1">
    <location>
        <begin position="1"/>
        <end position="10"/>
    </location>
</feature>
<gene>
    <name evidence="2" type="primary">ORF25436</name>
</gene>
<feature type="compositionally biased region" description="Low complexity" evidence="1">
    <location>
        <begin position="11"/>
        <end position="24"/>
    </location>
</feature>
<feature type="region of interest" description="Disordered" evidence="1">
    <location>
        <begin position="49"/>
        <end position="68"/>
    </location>
</feature>
<accession>A0A0B6YJ52</accession>